<organism evidence="1">
    <name type="scientific">Timema poppense</name>
    <name type="common">Walking stick</name>
    <dbReference type="NCBI Taxonomy" id="170557"/>
    <lineage>
        <taxon>Eukaryota</taxon>
        <taxon>Metazoa</taxon>
        <taxon>Ecdysozoa</taxon>
        <taxon>Arthropoda</taxon>
        <taxon>Hexapoda</taxon>
        <taxon>Insecta</taxon>
        <taxon>Pterygota</taxon>
        <taxon>Neoptera</taxon>
        <taxon>Polyneoptera</taxon>
        <taxon>Phasmatodea</taxon>
        <taxon>Timematodea</taxon>
        <taxon>Timematoidea</taxon>
        <taxon>Timematidae</taxon>
        <taxon>Timema</taxon>
    </lineage>
</organism>
<dbReference type="EMBL" id="OD004865">
    <property type="protein sequence ID" value="CAD7410592.1"/>
    <property type="molecule type" value="Genomic_DNA"/>
</dbReference>
<reference evidence="1" key="1">
    <citation type="submission" date="2020-11" db="EMBL/GenBank/DDBJ databases">
        <authorList>
            <person name="Tran Van P."/>
        </authorList>
    </citation>
    <scope>NUCLEOTIDE SEQUENCE</scope>
</reference>
<sequence>MTDMLKVSQLHIWKCFYHRGFALATPVLMDSIWLKERGQTSIRLRVSYILVCVLGVNSTVTGQRHIQILRAVQHPSHEKADQSIYRKFCQENGKRKRRFWRVDTTQDLGVRLKTERVKKKLPTGVPVVEMSETTLEGDENSTNTNLHLEQDEEHVWPGLALRATDG</sequence>
<accession>A0A7R9H641</accession>
<evidence type="ECO:0000313" key="1">
    <source>
        <dbReference type="EMBL" id="CAD7410592.1"/>
    </source>
</evidence>
<protein>
    <submittedName>
        <fullName evidence="1">Uncharacterized protein</fullName>
    </submittedName>
</protein>
<gene>
    <name evidence="1" type="ORF">TPSB3V08_LOCUS7438</name>
</gene>
<dbReference type="AlphaFoldDB" id="A0A7R9H641"/>
<name>A0A7R9H641_TIMPO</name>
<proteinExistence type="predicted"/>